<evidence type="ECO:0000313" key="3">
    <source>
        <dbReference type="Proteomes" id="UP001589692"/>
    </source>
</evidence>
<evidence type="ECO:0000313" key="2">
    <source>
        <dbReference type="EMBL" id="MFB9953090.1"/>
    </source>
</evidence>
<comment type="caution">
    <text evidence="2">The sequence shown here is derived from an EMBL/GenBank/DDBJ whole genome shotgun (WGS) entry which is preliminary data.</text>
</comment>
<reference evidence="2 3" key="1">
    <citation type="submission" date="2024-09" db="EMBL/GenBank/DDBJ databases">
        <authorList>
            <person name="Sun Q."/>
            <person name="Mori K."/>
        </authorList>
    </citation>
    <scope>NUCLEOTIDE SEQUENCE [LARGE SCALE GENOMIC DNA]</scope>
    <source>
        <strain evidence="2 3">TBRC 4938</strain>
    </source>
</reference>
<proteinExistence type="predicted"/>
<feature type="compositionally biased region" description="Basic residues" evidence="1">
    <location>
        <begin position="71"/>
        <end position="80"/>
    </location>
</feature>
<organism evidence="2 3">
    <name type="scientific">Rhizobium puerariae</name>
    <dbReference type="NCBI Taxonomy" id="1585791"/>
    <lineage>
        <taxon>Bacteria</taxon>
        <taxon>Pseudomonadati</taxon>
        <taxon>Pseudomonadota</taxon>
        <taxon>Alphaproteobacteria</taxon>
        <taxon>Hyphomicrobiales</taxon>
        <taxon>Rhizobiaceae</taxon>
        <taxon>Rhizobium/Agrobacterium group</taxon>
        <taxon>Rhizobium</taxon>
    </lineage>
</organism>
<protein>
    <recommendedName>
        <fullName evidence="4">Histidine kinase</fullName>
    </recommendedName>
</protein>
<name>A0ABV6AR47_9HYPH</name>
<dbReference type="Proteomes" id="UP001589692">
    <property type="component" value="Unassembled WGS sequence"/>
</dbReference>
<sequence length="90" mass="9927">MVALLFILACIAVLAAVFAIVVQQMAAARRQHHLDELAADALALDEPVQQRKAARRLRRLPAQNLSSPPSPRRRVRHKPPGHPPSALMTK</sequence>
<keyword evidence="3" id="KW-1185">Reference proteome</keyword>
<dbReference type="RefSeq" id="WP_377265891.1">
    <property type="nucleotide sequence ID" value="NZ_JBHMAA010000050.1"/>
</dbReference>
<gene>
    <name evidence="2" type="ORF">ACFFP0_30005</name>
</gene>
<evidence type="ECO:0008006" key="4">
    <source>
        <dbReference type="Google" id="ProtNLM"/>
    </source>
</evidence>
<accession>A0ABV6AR47</accession>
<evidence type="ECO:0000256" key="1">
    <source>
        <dbReference type="SAM" id="MobiDB-lite"/>
    </source>
</evidence>
<feature type="region of interest" description="Disordered" evidence="1">
    <location>
        <begin position="53"/>
        <end position="90"/>
    </location>
</feature>
<dbReference type="EMBL" id="JBHMAA010000050">
    <property type="protein sequence ID" value="MFB9953090.1"/>
    <property type="molecule type" value="Genomic_DNA"/>
</dbReference>